<evidence type="ECO:0000256" key="1">
    <source>
        <dbReference type="ARBA" id="ARBA00022737"/>
    </source>
</evidence>
<evidence type="ECO:0000256" key="3">
    <source>
        <dbReference type="PROSITE-ProRule" id="PRU00023"/>
    </source>
</evidence>
<dbReference type="PRINTS" id="PR01415">
    <property type="entry name" value="ANKYRIN"/>
</dbReference>
<dbReference type="PROSITE" id="PS50297">
    <property type="entry name" value="ANK_REP_REGION"/>
    <property type="match status" value="12"/>
</dbReference>
<feature type="repeat" description="ANK" evidence="3">
    <location>
        <begin position="2070"/>
        <end position="2102"/>
    </location>
</feature>
<feature type="repeat" description="ANK" evidence="3">
    <location>
        <begin position="2330"/>
        <end position="2362"/>
    </location>
</feature>
<dbReference type="InterPro" id="IPR003323">
    <property type="entry name" value="OTU_dom"/>
</dbReference>
<dbReference type="SUPFAM" id="SSF54001">
    <property type="entry name" value="Cysteine proteinases"/>
    <property type="match status" value="1"/>
</dbReference>
<dbReference type="CDD" id="cd22744">
    <property type="entry name" value="OTU"/>
    <property type="match status" value="1"/>
</dbReference>
<feature type="repeat" description="ANK" evidence="3">
    <location>
        <begin position="2489"/>
        <end position="2521"/>
    </location>
</feature>
<organism evidence="6">
    <name type="scientific">Wolbachia endosymbiont of Ephestia elutella</name>
    <dbReference type="NCBI Taxonomy" id="3231696"/>
    <lineage>
        <taxon>Bacteria</taxon>
        <taxon>Pseudomonadati</taxon>
        <taxon>Pseudomonadota</taxon>
        <taxon>Alphaproteobacteria</taxon>
        <taxon>Rickettsiales</taxon>
        <taxon>Anaplasmataceae</taxon>
        <taxon>Wolbachieae</taxon>
        <taxon>Wolbachia</taxon>
    </lineage>
</organism>
<dbReference type="Pfam" id="PF00023">
    <property type="entry name" value="Ank"/>
    <property type="match status" value="1"/>
</dbReference>
<feature type="repeat" description="ANK" evidence="3">
    <location>
        <begin position="2205"/>
        <end position="2237"/>
    </location>
</feature>
<dbReference type="PANTHER" id="PTHR24171">
    <property type="entry name" value="ANKYRIN REPEAT DOMAIN-CONTAINING PROTEIN 39-RELATED"/>
    <property type="match status" value="1"/>
</dbReference>
<feature type="repeat" description="ANK" evidence="3">
    <location>
        <begin position="2297"/>
        <end position="2329"/>
    </location>
</feature>
<feature type="repeat" description="ANK" evidence="3">
    <location>
        <begin position="2555"/>
        <end position="2587"/>
    </location>
</feature>
<feature type="repeat" description="ANK" evidence="3">
    <location>
        <begin position="2680"/>
        <end position="2712"/>
    </location>
</feature>
<dbReference type="Pfam" id="PF15658">
    <property type="entry name" value="Latrotoxin_C"/>
    <property type="match status" value="1"/>
</dbReference>
<gene>
    <name evidence="6" type="ORF">ABS251_04330</name>
</gene>
<evidence type="ECO:0000256" key="2">
    <source>
        <dbReference type="ARBA" id="ARBA00023043"/>
    </source>
</evidence>
<sequence>MFKIQYPTDHLKKEDINSKITELSDEVQYIEQAREFSQLKRYRRSDVDSESGSQIKRIDVPGDGSCLFWSVTMAYLIPVRNDDALFRQRYEVLFGNDGTVTQNLDHIRGLVRNLGAANYDDTFANLVRNLFRNRVVDHISSYRNEFRDFVEGDFERYLENMRNPDTWGGEPEIRAMSGMLSATISVSGEVETQYGNGDIQIQLFHVGAPGKRNHYNFGLERNIIDNDKELAKGLKRVMGKVRPQDFELIQLLIEEADKEVGISRQDEDFKSFEPRFQSFVDQIPSYLHSVEKAGFFTHFFLGSFSTLLDTEMAKKLDIKEIYFSFDGAKTLKVAIIKNGEMKSQKDVIDKVKLFVISESGSHSYTQEFDQGELKEVLGKLYSLIENNLDKIKVKSIKIIKDAGHQGEIVVDVKDKGVDIEHSSEVQFKKVRKGLWRDPEVDIAKLAISNQRTVKASLRRILDKIYTIHSEYADSLIYASRAREAAHHGFMVGVFMNFHYRYNLRVYPEQFAGRGYADIILLARGPDRALNSIPIIIELKAGAGPNATPDKALQQVERYAQGFQPNVMRVLTTADEILCVGVNLDSSSPISNIGGSSREGRVIPLFQDILKSADDWDTQEIYTNALKKRIKNNMERIYHTFPGTPEKGDNHYFSRFLLGQLLLLSEDSGTSLKKYIFIYGGNIPTEVHPNLRRLRRPAAERARERLSANLDASHAVVTMVLIPENTEKLVYVINIIEANRKDVLNMLNEVLPLDRLNREIGNREIVELNLNFDTRYKSDFRRYLTIWTEKYNSLQEYNNGAERFQGTFKEVPYPNELKETFDKALDIQSLSIKGYSGLLEKIGEGIFPFKSLVNKEAHFQGILNGVFSYYSDLKLQESPETRALVLTEFQTGRGERIDMLVHGIKFVAQGGNAEEYTPIGLELKTSRQGKGAKALLREANDQINEEYKEGVTYKTLTDGDEVKFIGVVFDKGSNNPNKLILTSRTAKEGFIPVGVVHSSVHMLPTVGQCSKGEKREPSSPEYPPSKKPRRERSVNMACKDSFDEEEITEEEKEQRIKELFNADKVAERVKNIEFYDQLFKVSERISRGETIDQNVEEAFIAKVKNIDLSSIDPEIRDIVKEMKDNIENKEEMKNILRRSGVAEKIGKVAEGAGLAFTVFLVGKHIANGDVEGLGYDALNLWVMPKIGEKISGKMLELGTKLDSQMLKGFAPVMGRAIGNFAAFLGLAESIKARENATDPVDVKIADLNIATNSIFIAADVPAVVTETMSAIGMEAGVIGEFAGPVGAAISVAVIIISQFVEAELEVEKLTEQMSLTDQEKHDLYWDFFLSKKLPDYIGNDLQAEEIYKQYISKILDQFKGSYDKIAISLPSILLTEEKYLDGSIFRRKREVMQSDDASAYLGITPCFRHTRIVDNKFDFRLITRVSDISLNVKSGNNHISRLLPSTMKNYSAICGPKGDDVDLTVISEKTLQRVEGVAQCGYRSEYENMVLSTTVKKVSLKEYLPGCQNAIMYSKSSSSRLPANMLFYIPNNDAFINVTSNYTIDVIFNGKNILLNSYGIDNQGSSVQNRYYFTDQLSNCDIHKQGTNFFYIAKDNFVCNLGGSSTGQNNIVVTRGNFADSENIHSVIGSSKANHIEVSHAGYVDGKGGNDVITAKNFTTIKGYFGDSIRGKGLVLLPINFSDIGSMTHANNITNIYNKSGAFISVDKQTSVKTADGLFVTPTKVDINTDRVTNVHITKLDNKLDNLQKMDNSNFNITKQLLNTNYHGVVGSSSNHIFYPDEDHHNFYWKAPSNISHLYLFDNRNANIMIAQANGILDFSLLNSTLNDMPFIEDNKGEIKINKNGLNITLLSNYKDVTVTFNGEEYYKLQNGELERDYCSHSLKVDGRFSVNGTNLLNHHNCFTFDSEKVLFLKLNNDLLLLSDRGALSISDYYSSVHKNWDLSIELSDKIMEPEEFGERADEFSSFRYYKPDEQGLQIYHNQPVNKNDIGLVDLKDKSILDFNMRVINDTLLLSHKNNTLVKVENWNTYQPAREMMFAFNDAIVSNSKCIASICNSEDVIVEFNKEKAILSTEQLFDAVRRNNLSEVKNLLSMGADVNIRDRRGWAPLHYASDNDNKLDTSRAILNRNANIEAKTNIGETPLHIANAYGQLKIIELLIDKRANIEAKTNDGLTPLHVAIQHNNTTPKIIEFLIDKGVNIEAKIKDDQTPLHHAVFKDRLDIVRVLSSRGANIEAKTSDGKTPLDLAIQGNYTDIVGFLKQTELDKKLLTATENGDLSEVKKFVGQGASVNAIEVGIFGRKPIHIAAEKNYKDIIEFLLGKEVSVDDTSNYGWTPLHYTASKGCLEVAKFLIDKGASINAQNVYGREPIHIAAEHDNKNIIELLLNKGVSVNEVDKDGWMSLHWASWNGHLNIIEYLVGKGANVNAKDRNGKTPLDLARDKGYNNVVEYLQQTQLGLDRQLLTAVQGGNLNEVKDFVVRGASLDTQDSNNGWTPIIYAAQGSKWDAVKFLIAQGAKFNNEITYQGTPLHFAAQEGNSNMVQFLLDKGANIEAQDAYNRKPLHIAVDVNRLNVVNLLLDRGANLKATDMYGKTSLDLAIQKGYEDIVEVLKQKQLNLDKELLIAAEKGDLEKVRESIRRGANVNIQDRQGWTPLFWAIQKNNFNIIELLLDNSADIKVKDNEGWTPLHWAVQLGSLNVVKYFVEKGADVNALTADGRAPLDIAKDKGHNKIVEYLEEKLSEGRGGRKRRHHHGDHSRHHLSRKPLAINSSNQPEIAASSGIRPFSWINYCISLVKSSVGRLLSSQSEGTASSVSQFDGQFAKASISNSSLTGTTLPSDDTDKRQKNGGFFRDNVDYVNANLKRMCERQAPVKFKPKGRNTILEMGDHYLSQVDFNGTIILFDLLIRRFTGQKYISTVDQSISPLEAQGYALNITKGFEKVVEQAGLKSGVSMHRLNIDYMGMQKDIVRKVVRGQFNEISGVLSSYLEKACPSREAGCPGKLSSKKFDKFIAQSIEQILHNGDGRLEVDGAKQMNLEPQSYLSNASVHSYSEVSNCLSEIGVTKLGGNLNR</sequence>
<dbReference type="Gene3D" id="3.90.70.80">
    <property type="match status" value="1"/>
</dbReference>
<dbReference type="InterPro" id="IPR002110">
    <property type="entry name" value="Ankyrin_rpt"/>
</dbReference>
<dbReference type="SUPFAM" id="SSF48403">
    <property type="entry name" value="Ankyrin repeat"/>
    <property type="match status" value="2"/>
</dbReference>
<feature type="repeat" description="ANK" evidence="3">
    <location>
        <begin position="2647"/>
        <end position="2679"/>
    </location>
</feature>
<keyword evidence="2 3" id="KW-0040">ANK repeat</keyword>
<feature type="repeat" description="ANK" evidence="3">
    <location>
        <begin position="2522"/>
        <end position="2554"/>
    </location>
</feature>
<dbReference type="InterPro" id="IPR036770">
    <property type="entry name" value="Ankyrin_rpt-contain_sf"/>
</dbReference>
<feature type="compositionally biased region" description="Basic residues" evidence="4">
    <location>
        <begin position="2743"/>
        <end position="2760"/>
    </location>
</feature>
<feature type="repeat" description="ANK" evidence="3">
    <location>
        <begin position="2396"/>
        <end position="2428"/>
    </location>
</feature>
<dbReference type="SMART" id="SM00248">
    <property type="entry name" value="ANK"/>
    <property type="match status" value="17"/>
</dbReference>
<name>A0AAU8MM81_9RICK</name>
<feature type="repeat" description="ANK" evidence="3">
    <location>
        <begin position="2363"/>
        <end position="2395"/>
    </location>
</feature>
<feature type="repeat" description="ANK" evidence="3">
    <location>
        <begin position="2137"/>
        <end position="2169"/>
    </location>
</feature>
<accession>A0AAU8MM81</accession>
<dbReference type="Pfam" id="PF02338">
    <property type="entry name" value="OTU"/>
    <property type="match status" value="1"/>
</dbReference>
<dbReference type="Gene3D" id="1.25.40.20">
    <property type="entry name" value="Ankyrin repeat-containing domain"/>
    <property type="match status" value="7"/>
</dbReference>
<dbReference type="EMBL" id="CP159923">
    <property type="protein sequence ID" value="XCO72374.1"/>
    <property type="molecule type" value="Genomic_DNA"/>
</dbReference>
<reference evidence="6" key="1">
    <citation type="submission" date="2024-06" db="EMBL/GenBank/DDBJ databases">
        <authorList>
            <person name="Al-Khalidi N."/>
            <person name="Al-Zurfi S.M."/>
            <person name="Lahuf A."/>
        </authorList>
    </citation>
    <scope>NUCLEOTIDE SEQUENCE</scope>
    <source>
        <strain evidence="6">Karbala-1</strain>
    </source>
</reference>
<dbReference type="InterPro" id="IPR028047">
    <property type="entry name" value="Latrotoxin_C_dom"/>
</dbReference>
<protein>
    <submittedName>
        <fullName evidence="6">Ankyrin repeat domain-containing protein</fullName>
    </submittedName>
</protein>
<dbReference type="PANTHER" id="PTHR24171:SF9">
    <property type="entry name" value="ANKYRIN REPEAT DOMAIN-CONTAINING PROTEIN 39"/>
    <property type="match status" value="1"/>
</dbReference>
<dbReference type="PROSITE" id="PS50088">
    <property type="entry name" value="ANK_REPEAT"/>
    <property type="match status" value="15"/>
</dbReference>
<proteinExistence type="predicted"/>
<dbReference type="InterPro" id="IPR038765">
    <property type="entry name" value="Papain-like_cys_pep_sf"/>
</dbReference>
<feature type="domain" description="OTU" evidence="5">
    <location>
        <begin position="55"/>
        <end position="221"/>
    </location>
</feature>
<keyword evidence="1" id="KW-0677">Repeat</keyword>
<feature type="repeat" description="ANK" evidence="3">
    <location>
        <begin position="2170"/>
        <end position="2204"/>
    </location>
</feature>
<evidence type="ECO:0000313" key="6">
    <source>
        <dbReference type="EMBL" id="XCO72374.1"/>
    </source>
</evidence>
<feature type="region of interest" description="Disordered" evidence="4">
    <location>
        <begin position="2738"/>
        <end position="2769"/>
    </location>
</feature>
<feature type="repeat" description="ANK" evidence="3">
    <location>
        <begin position="2103"/>
        <end position="2136"/>
    </location>
</feature>
<evidence type="ECO:0000259" key="5">
    <source>
        <dbReference type="PROSITE" id="PS50802"/>
    </source>
</evidence>
<evidence type="ECO:0000256" key="4">
    <source>
        <dbReference type="SAM" id="MobiDB-lite"/>
    </source>
</evidence>
<feature type="repeat" description="ANK" evidence="3">
    <location>
        <begin position="2614"/>
        <end position="2646"/>
    </location>
</feature>
<dbReference type="PROSITE" id="PS50802">
    <property type="entry name" value="OTU"/>
    <property type="match status" value="1"/>
</dbReference>
<dbReference type="Pfam" id="PF12796">
    <property type="entry name" value="Ank_2"/>
    <property type="match status" value="6"/>
</dbReference>
<feature type="region of interest" description="Disordered" evidence="4">
    <location>
        <begin position="1005"/>
        <end position="1034"/>
    </location>
</feature>